<comment type="caution">
    <text evidence="1">The sequence shown here is derived from an EMBL/GenBank/DDBJ whole genome shotgun (WGS) entry which is preliminary data.</text>
</comment>
<gene>
    <name evidence="1" type="ORF">BDZ94DRAFT_50372</name>
</gene>
<reference evidence="1" key="1">
    <citation type="submission" date="2020-11" db="EMBL/GenBank/DDBJ databases">
        <authorList>
            <consortium name="DOE Joint Genome Institute"/>
            <person name="Ahrendt S."/>
            <person name="Riley R."/>
            <person name="Andreopoulos W."/>
            <person name="Labutti K."/>
            <person name="Pangilinan J."/>
            <person name="Ruiz-Duenas F.J."/>
            <person name="Barrasa J.M."/>
            <person name="Sanchez-Garcia M."/>
            <person name="Camarero S."/>
            <person name="Miyauchi S."/>
            <person name="Serrano A."/>
            <person name="Linde D."/>
            <person name="Babiker R."/>
            <person name="Drula E."/>
            <person name="Ayuso-Fernandez I."/>
            <person name="Pacheco R."/>
            <person name="Padilla G."/>
            <person name="Ferreira P."/>
            <person name="Barriuso J."/>
            <person name="Kellner H."/>
            <person name="Castanera R."/>
            <person name="Alfaro M."/>
            <person name="Ramirez L."/>
            <person name="Pisabarro A.G."/>
            <person name="Kuo A."/>
            <person name="Tritt A."/>
            <person name="Lipzen A."/>
            <person name="He G."/>
            <person name="Yan M."/>
            <person name="Ng V."/>
            <person name="Cullen D."/>
            <person name="Martin F."/>
            <person name="Rosso M.-N."/>
            <person name="Henrissat B."/>
            <person name="Hibbett D."/>
            <person name="Martinez A.T."/>
            <person name="Grigoriev I.V."/>
        </authorList>
    </citation>
    <scope>NUCLEOTIDE SEQUENCE</scope>
    <source>
        <strain evidence="1">CBS 247.69</strain>
    </source>
</reference>
<keyword evidence="2" id="KW-1185">Reference proteome</keyword>
<proteinExistence type="predicted"/>
<name>A0A9P5YD34_9AGAR</name>
<dbReference type="AlphaFoldDB" id="A0A9P5YD34"/>
<protein>
    <submittedName>
        <fullName evidence="1">Uncharacterized protein</fullName>
    </submittedName>
</protein>
<dbReference type="EMBL" id="MU150238">
    <property type="protein sequence ID" value="KAF9467044.1"/>
    <property type="molecule type" value="Genomic_DNA"/>
</dbReference>
<accession>A0A9P5YD34</accession>
<sequence>MTSPQSEVFDDFDLDMFTPTEAEFPTNPIDTVKAMHEDFLKAFLELDLESNPPPEPLTEEIRQKRMEELIQLYPMPSEDLPLEQQWWLNLPSYQQQPVMDIYNCDPSNENSLCSLGICAVCCPQPELADMVEVVQYDASDFNETLASLGATVVQKPNVEEEAVLPWDEIHDWITQSH</sequence>
<evidence type="ECO:0000313" key="2">
    <source>
        <dbReference type="Proteomes" id="UP000807353"/>
    </source>
</evidence>
<evidence type="ECO:0000313" key="1">
    <source>
        <dbReference type="EMBL" id="KAF9467044.1"/>
    </source>
</evidence>
<dbReference type="Proteomes" id="UP000807353">
    <property type="component" value="Unassembled WGS sequence"/>
</dbReference>
<organism evidence="1 2">
    <name type="scientific">Collybia nuda</name>
    <dbReference type="NCBI Taxonomy" id="64659"/>
    <lineage>
        <taxon>Eukaryota</taxon>
        <taxon>Fungi</taxon>
        <taxon>Dikarya</taxon>
        <taxon>Basidiomycota</taxon>
        <taxon>Agaricomycotina</taxon>
        <taxon>Agaricomycetes</taxon>
        <taxon>Agaricomycetidae</taxon>
        <taxon>Agaricales</taxon>
        <taxon>Tricholomatineae</taxon>
        <taxon>Clitocybaceae</taxon>
        <taxon>Collybia</taxon>
    </lineage>
</organism>